<sequence>MRLAGASVANLGERRAFVESDVRRLDALYLVLRRFVARMMCVAVDIKIAGMDALNDAAYPASLRVPTHMIANLEVVPHRHFARNLPRQFADALRQYSRHRSCAQSSAHNNTKFAYLTFTPSAGFKACKMKRVAKCGFRLVEALVAEVESHVSDPLMPALLQAIAMLIYHRAPGLLRYGHS</sequence>
<evidence type="ECO:0000313" key="1">
    <source>
        <dbReference type="EMBL" id="QCL10325.1"/>
    </source>
</evidence>
<dbReference type="EMBL" id="MK318988">
    <property type="protein sequence ID" value="QCL10480.1"/>
    <property type="molecule type" value="Genomic_DNA"/>
</dbReference>
<organism evidence="1">
    <name type="scientific">Rhizobium rhizogenes</name>
    <name type="common">Agrobacterium rhizogenes</name>
    <dbReference type="NCBI Taxonomy" id="359"/>
    <lineage>
        <taxon>Bacteria</taxon>
        <taxon>Pseudomonadati</taxon>
        <taxon>Pseudomonadota</taxon>
        <taxon>Alphaproteobacteria</taxon>
        <taxon>Hyphomicrobiales</taxon>
        <taxon>Rhizobiaceae</taxon>
        <taxon>Rhizobium/Agrobacterium group</taxon>
        <taxon>Rhizobium</taxon>
    </lineage>
</organism>
<proteinExistence type="predicted"/>
<name>A0A7S4ZSJ9_RHIRH</name>
<gene>
    <name evidence="1" type="ORF">pC6.5b_431</name>
    <name evidence="2" type="ORF">pC6.5c_587</name>
</gene>
<protein>
    <submittedName>
        <fullName evidence="1">Uncharacterized protein</fullName>
    </submittedName>
</protein>
<evidence type="ECO:0000313" key="2">
    <source>
        <dbReference type="EMBL" id="QCL10480.1"/>
    </source>
</evidence>
<dbReference type="EMBL" id="MK318987">
    <property type="protein sequence ID" value="QCL10325.1"/>
    <property type="molecule type" value="Genomic_DNA"/>
</dbReference>
<geneLocation type="plasmid" evidence="1">
    <name>pC6.5b</name>
</geneLocation>
<geneLocation type="plasmid" evidence="2">
    <name>pC6.5c</name>
</geneLocation>
<accession>A0A7S4ZSJ9</accession>
<keyword evidence="1" id="KW-0614">Plasmid</keyword>
<dbReference type="AlphaFoldDB" id="A0A7S4ZSJ9"/>
<reference evidence="1" key="1">
    <citation type="submission" date="2018-12" db="EMBL/GenBank/DDBJ databases">
        <title>Three Rhizobium rhizogenes strains isolated from the same crown gall tumor carry diverse plasmids.</title>
        <authorList>
            <person name="Pulawska J."/>
            <person name="Kuzmanovic N."/>
        </authorList>
    </citation>
    <scope>NUCLEOTIDE SEQUENCE</scope>
    <source>
        <strain evidence="1">C6.5</strain>
        <plasmid evidence="1">pC6.5b</plasmid>
        <plasmid evidence="2">pC6.5c</plasmid>
    </source>
</reference>